<reference evidence="1 2" key="1">
    <citation type="journal article" date="2013" name="Proc. Natl. Acad. Sci. U.S.A.">
        <title>The king cobra genome reveals dynamic gene evolution and adaptation in the snake venom system.</title>
        <authorList>
            <person name="Vonk F.J."/>
            <person name="Casewell N.R."/>
            <person name="Henkel C.V."/>
            <person name="Heimberg A.M."/>
            <person name="Jansen H.J."/>
            <person name="McCleary R.J."/>
            <person name="Kerkkamp H.M."/>
            <person name="Vos R.A."/>
            <person name="Guerreiro I."/>
            <person name="Calvete J.J."/>
            <person name="Wuster W."/>
            <person name="Woods A.E."/>
            <person name="Logan J.M."/>
            <person name="Harrison R.A."/>
            <person name="Castoe T.A."/>
            <person name="de Koning A.P."/>
            <person name="Pollock D.D."/>
            <person name="Yandell M."/>
            <person name="Calderon D."/>
            <person name="Renjifo C."/>
            <person name="Currier R.B."/>
            <person name="Salgado D."/>
            <person name="Pla D."/>
            <person name="Sanz L."/>
            <person name="Hyder A.S."/>
            <person name="Ribeiro J.M."/>
            <person name="Arntzen J.W."/>
            <person name="van den Thillart G.E."/>
            <person name="Boetzer M."/>
            <person name="Pirovano W."/>
            <person name="Dirks R.P."/>
            <person name="Spaink H.P."/>
            <person name="Duboule D."/>
            <person name="McGlinn E."/>
            <person name="Kini R.M."/>
            <person name="Richardson M.K."/>
        </authorList>
    </citation>
    <scope>NUCLEOTIDE SEQUENCE</scope>
    <source>
        <tissue evidence="1">Blood</tissue>
    </source>
</reference>
<name>V8NDX9_OPHHA</name>
<protein>
    <submittedName>
        <fullName evidence="1">Uncharacterized protein</fullName>
    </submittedName>
</protein>
<proteinExistence type="predicted"/>
<keyword evidence="2" id="KW-1185">Reference proteome</keyword>
<feature type="non-terminal residue" evidence="1">
    <location>
        <position position="1"/>
    </location>
</feature>
<dbReference type="AlphaFoldDB" id="V8NDX9"/>
<evidence type="ECO:0000313" key="2">
    <source>
        <dbReference type="Proteomes" id="UP000018936"/>
    </source>
</evidence>
<accession>V8NDX9</accession>
<dbReference type="Proteomes" id="UP000018936">
    <property type="component" value="Unassembled WGS sequence"/>
</dbReference>
<gene>
    <name evidence="1" type="ORF">L345_14425</name>
</gene>
<dbReference type="EMBL" id="AZIM01005185">
    <property type="protein sequence ID" value="ETE59843.1"/>
    <property type="molecule type" value="Genomic_DNA"/>
</dbReference>
<sequence>MQPGPNLSDAIKKVVEQARTQGAIASTASVYGAVWGVKGLWHLGCVGGALLNASFKQEIALETSNLPLLWRTQRDRW</sequence>
<organism evidence="1 2">
    <name type="scientific">Ophiophagus hannah</name>
    <name type="common">King cobra</name>
    <name type="synonym">Naja hannah</name>
    <dbReference type="NCBI Taxonomy" id="8665"/>
    <lineage>
        <taxon>Eukaryota</taxon>
        <taxon>Metazoa</taxon>
        <taxon>Chordata</taxon>
        <taxon>Craniata</taxon>
        <taxon>Vertebrata</taxon>
        <taxon>Euteleostomi</taxon>
        <taxon>Lepidosauria</taxon>
        <taxon>Squamata</taxon>
        <taxon>Bifurcata</taxon>
        <taxon>Unidentata</taxon>
        <taxon>Episquamata</taxon>
        <taxon>Toxicofera</taxon>
        <taxon>Serpentes</taxon>
        <taxon>Colubroidea</taxon>
        <taxon>Elapidae</taxon>
        <taxon>Elapinae</taxon>
        <taxon>Ophiophagus</taxon>
    </lineage>
</organism>
<evidence type="ECO:0000313" key="1">
    <source>
        <dbReference type="EMBL" id="ETE59843.1"/>
    </source>
</evidence>
<comment type="caution">
    <text evidence="1">The sequence shown here is derived from an EMBL/GenBank/DDBJ whole genome shotgun (WGS) entry which is preliminary data.</text>
</comment>